<dbReference type="InterPro" id="IPR036383">
    <property type="entry name" value="TSP1_rpt_sf"/>
</dbReference>
<organism evidence="7 8">
    <name type="scientific">Dimorphilus gyrociliatus</name>
    <dbReference type="NCBI Taxonomy" id="2664684"/>
    <lineage>
        <taxon>Eukaryota</taxon>
        <taxon>Metazoa</taxon>
        <taxon>Spiralia</taxon>
        <taxon>Lophotrochozoa</taxon>
        <taxon>Annelida</taxon>
        <taxon>Polychaeta</taxon>
        <taxon>Polychaeta incertae sedis</taxon>
        <taxon>Dinophilidae</taxon>
        <taxon>Dimorphilus</taxon>
    </lineage>
</organism>
<feature type="domain" description="Spondin-like TSP1" evidence="6">
    <location>
        <begin position="1026"/>
        <end position="1081"/>
    </location>
</feature>
<dbReference type="SUPFAM" id="SSF82895">
    <property type="entry name" value="TSP-1 type 1 repeat"/>
    <property type="match status" value="10"/>
</dbReference>
<evidence type="ECO:0000256" key="5">
    <source>
        <dbReference type="SAM" id="SignalP"/>
    </source>
</evidence>
<dbReference type="GO" id="GO:0030036">
    <property type="term" value="P:actin cytoskeleton organization"/>
    <property type="evidence" value="ECO:0007669"/>
    <property type="project" value="TreeGrafter"/>
</dbReference>
<dbReference type="PROSITE" id="PS50092">
    <property type="entry name" value="TSP1"/>
    <property type="match status" value="13"/>
</dbReference>
<evidence type="ECO:0000256" key="3">
    <source>
        <dbReference type="ARBA" id="ARBA00023180"/>
    </source>
</evidence>
<keyword evidence="4" id="KW-1133">Transmembrane helix</keyword>
<dbReference type="PANTHER" id="PTHR11311">
    <property type="entry name" value="SPONDIN"/>
    <property type="match status" value="1"/>
</dbReference>
<keyword evidence="1 5" id="KW-0732">Signal</keyword>
<feature type="domain" description="Spondin-like TSP1" evidence="6">
    <location>
        <begin position="550"/>
        <end position="608"/>
    </location>
</feature>
<keyword evidence="3" id="KW-0325">Glycoprotein</keyword>
<dbReference type="Pfam" id="PF00090">
    <property type="entry name" value="TSP_1"/>
    <property type="match status" value="2"/>
</dbReference>
<keyword evidence="4" id="KW-0472">Membrane</keyword>
<keyword evidence="8" id="KW-1185">Reference proteome</keyword>
<reference evidence="7 8" key="1">
    <citation type="submission" date="2020-08" db="EMBL/GenBank/DDBJ databases">
        <authorList>
            <person name="Hejnol A."/>
        </authorList>
    </citation>
    <scope>NUCLEOTIDE SEQUENCE [LARGE SCALE GENOMIC DNA]</scope>
</reference>
<dbReference type="FunFam" id="2.20.100.10:FF:000019">
    <property type="entry name" value="Thrombospondin type 1 domain containing 7A"/>
    <property type="match status" value="1"/>
</dbReference>
<keyword evidence="4" id="KW-0812">Transmembrane</keyword>
<feature type="chain" id="PRO_5029677510" evidence="5">
    <location>
        <begin position="17"/>
        <end position="1440"/>
    </location>
</feature>
<feature type="domain" description="Spondin-like TSP1" evidence="6">
    <location>
        <begin position="806"/>
        <end position="857"/>
    </location>
</feature>
<dbReference type="SMART" id="SM00209">
    <property type="entry name" value="TSP1"/>
    <property type="match status" value="17"/>
</dbReference>
<name>A0A7I8VUM3_9ANNE</name>
<dbReference type="InterPro" id="IPR051418">
    <property type="entry name" value="Spondin/Thrombospondin_T1"/>
</dbReference>
<gene>
    <name evidence="7" type="ORF">DGYR_LOCUS8199</name>
</gene>
<evidence type="ECO:0000256" key="2">
    <source>
        <dbReference type="ARBA" id="ARBA00023157"/>
    </source>
</evidence>
<proteinExistence type="predicted"/>
<evidence type="ECO:0000313" key="8">
    <source>
        <dbReference type="Proteomes" id="UP000549394"/>
    </source>
</evidence>
<accession>A0A7I8VUM3</accession>
<feature type="domain" description="Spondin-like TSP1" evidence="6">
    <location>
        <begin position="198"/>
        <end position="249"/>
    </location>
</feature>
<evidence type="ECO:0000313" key="7">
    <source>
        <dbReference type="EMBL" id="CAD5120041.1"/>
    </source>
</evidence>
<dbReference type="GO" id="GO:0005886">
    <property type="term" value="C:plasma membrane"/>
    <property type="evidence" value="ECO:0007669"/>
    <property type="project" value="TreeGrafter"/>
</dbReference>
<feature type="transmembrane region" description="Helical" evidence="4">
    <location>
        <begin position="1330"/>
        <end position="1353"/>
    </location>
</feature>
<dbReference type="Gene3D" id="2.20.100.10">
    <property type="entry name" value="Thrombospondin type-1 (TSP1) repeat"/>
    <property type="match status" value="10"/>
</dbReference>
<evidence type="ECO:0000256" key="1">
    <source>
        <dbReference type="ARBA" id="ARBA00022729"/>
    </source>
</evidence>
<dbReference type="EMBL" id="CAJFCJ010000012">
    <property type="protein sequence ID" value="CAD5120041.1"/>
    <property type="molecule type" value="Genomic_DNA"/>
</dbReference>
<sequence>MRAFWLPIVLVTTVGGLFEFRKENWGRCKPIEETNCCSCEQKRLVSCVHSREPVPASFCRGFQIEKPSEKQKCKTCQNNCVVSEWSPWSGCSSNCLPIQYRSRSILLPPSEGLKCPDLVQTKKCANFSTCSTKSEWKTERWSSCRLWNTAKKSENCQKGIKKRLVQCIGREGNVIPEKYCRNLQKPIQERQCSLPCDCLVSEWQSWSSCSSSCGRGQKKRRRKTIRPSSHRGISCPPQIEIQPCVGRECSRGDWTVKDWGRCIVKGSCGSGYQNREVICRLNSDGQAATDNYCVASPKPITTRACLLPCNIGCEYGEWGSWSECHEGMSHRTREILTPEQDREHLGCDKDKPIDLISCKRWGLYWKDGPWSECSPEDNRLCGKGISSRTIHCFDVNSKEVEDDHKCELSGGTKPLSTKNCYKPCSNGLDCQVSEWTEWSDCSVTCGQGHKTRTKSVRERGKITGRCVSDEDLKETTNCPPKRCIEYLWNVSRWSNCKKIGADCGENKGIQERSVTCIDPSTKNVVDEDLCDVSLKPKPKKACTILCSSNCKMTMWNEWSPCSQTCGEGTRQRWRRIDILPVGNGKKCPGNLSGDGVQTVEEKCKVRSCKRIDWKEFEWKNCTVSNKFLCGYGKRKRKIICEEKNDGRNRTISESICAEKRPKPATEESCFIPCAGDCILTEWSAFGQCNHSCKTPNETSGYRVRYRQIKEFGDNLELEELCSRIHSVRLEERQPCNNQTCPMFKWKLGSWGSCIIKNETYGPGVLKRQVSCVKINDSIETFVSNKFCPKHMPQTRRSCSVKRPIDCKLSNWQPWSSCLEACGEGIQYRNRSIDLRPGLTGRPCRPLKEKRVCTQRDCHELEWKVGDWGSCESKESCGEGIQNRSVTCPAGSESLCLRLAPKPKTEEICDNACVGDCKLSHWSVWSPCDCMKYRRKRTRKIEKERRGEAKKCDRLTEEQECACRDYKWKLGEWTDCILNGSTCGVGQRLRPLNCVRLHDSMIVSHTYCEKKHLTNKETCRVECDRDCQLSPWSSWSSCSKTCGPKMIKVRTRRILQQPVNYGRPCPKESDLEQKSYCKIIPCYKFSWSTSDWSECSAGYGQCGQGTRHRTVYCERSDGRRIEEGCKLQKPKTEESCYIPCPGDCIITEWSEWGPCFLDCKTSKGISYKSRSVVRRATNGARCSEEGLKERECKQPSCPIFKWMTTERNNRKRAVYCVFENKGSKLRLDGGCDQDKKPSDSRFCKNCHEHAQCYDGNCVCKLSYSGNGTHCLLDSGCTNDRQCSHFNYSFCNLEDNRCRCSANKSLDALELAFNKYSCPPTPNATKSSLSGLVLYSLLASFCFIVLIIILIIVCSCSRKKSSKNRAEIKDTYVVTSANKSGIDVSTYLPMGSTTLPPPPPKPSVYQRTFKRNEEFELKGIREDEPFLQTMSNGRCTVVQCTV</sequence>
<dbReference type="Pfam" id="PF19028">
    <property type="entry name" value="TSP1_spondin"/>
    <property type="match status" value="5"/>
</dbReference>
<dbReference type="Proteomes" id="UP000549394">
    <property type="component" value="Unassembled WGS sequence"/>
</dbReference>
<comment type="caution">
    <text evidence="7">The sequence shown here is derived from an EMBL/GenBank/DDBJ whole genome shotgun (WGS) entry which is preliminary data.</text>
</comment>
<protein>
    <submittedName>
        <fullName evidence="7">DgyrCDS8622</fullName>
    </submittedName>
</protein>
<feature type="domain" description="Spondin-like TSP1" evidence="6">
    <location>
        <begin position="80"/>
        <end position="127"/>
    </location>
</feature>
<feature type="signal peptide" evidence="5">
    <location>
        <begin position="1"/>
        <end position="16"/>
    </location>
</feature>
<dbReference type="InterPro" id="IPR000884">
    <property type="entry name" value="TSP1_rpt"/>
</dbReference>
<dbReference type="InterPro" id="IPR044004">
    <property type="entry name" value="TSP1_spondin_dom"/>
</dbReference>
<dbReference type="PANTHER" id="PTHR11311:SF30">
    <property type="entry name" value="SPONDIN-LIKE TSP1 DOMAIN-CONTAINING PROTEIN"/>
    <property type="match status" value="1"/>
</dbReference>
<dbReference type="OrthoDB" id="5814848at2759"/>
<evidence type="ECO:0000259" key="6">
    <source>
        <dbReference type="Pfam" id="PF19028"/>
    </source>
</evidence>
<evidence type="ECO:0000256" key="4">
    <source>
        <dbReference type="SAM" id="Phobius"/>
    </source>
</evidence>
<dbReference type="Pfam" id="PF19030">
    <property type="entry name" value="TSP1_ADAMTS"/>
    <property type="match status" value="6"/>
</dbReference>
<keyword evidence="2" id="KW-1015">Disulfide bond</keyword>